<accession>Q3IC72</accession>
<reference evidence="2 3" key="1">
    <citation type="journal article" date="2005" name="Genome Res.">
        <title>Coping with cold: the genome of the versatile marine Antarctica bacterium Pseudoalteromonas haloplanktis TAC125.</title>
        <authorList>
            <person name="Medigue C."/>
            <person name="Krin E."/>
            <person name="Pascal G."/>
            <person name="Barbe V."/>
            <person name="Bernsel A."/>
            <person name="Bertin P."/>
            <person name="Cheung F."/>
            <person name="Cruveiller S."/>
            <person name="Damico S."/>
            <person name="Duilio A."/>
            <person name="Fang G."/>
            <person name="Feller G."/>
            <person name="Mangenot S."/>
            <person name="Marino G."/>
            <person name="Nilsson J."/>
            <person name="Parilli E."/>
            <person name="Rocha E."/>
            <person name="Rouy Z."/>
            <person name="Sekowska A."/>
            <person name="Tutino M.L."/>
            <person name="Vallenet D."/>
            <person name="von Heijne G."/>
            <person name="Danchin A."/>
        </authorList>
    </citation>
    <scope>NUCLEOTIDE SEQUENCE [LARGE SCALE GENOMIC DNA]</scope>
    <source>
        <strain evidence="3">TAC 125</strain>
    </source>
</reference>
<evidence type="ECO:0000256" key="1">
    <source>
        <dbReference type="SAM" id="Phobius"/>
    </source>
</evidence>
<dbReference type="STRING" id="326442.PSHAb0421"/>
<organism evidence="2 3">
    <name type="scientific">Pseudoalteromonas translucida (strain TAC 125)</name>
    <dbReference type="NCBI Taxonomy" id="326442"/>
    <lineage>
        <taxon>Bacteria</taxon>
        <taxon>Pseudomonadati</taxon>
        <taxon>Pseudomonadota</taxon>
        <taxon>Gammaproteobacteria</taxon>
        <taxon>Alteromonadales</taxon>
        <taxon>Pseudoalteromonadaceae</taxon>
        <taxon>Pseudoalteromonas</taxon>
    </lineage>
</organism>
<dbReference type="EMBL" id="CR954247">
    <property type="protein sequence ID" value="CAI89458.1"/>
    <property type="molecule type" value="Genomic_DNA"/>
</dbReference>
<dbReference type="Proteomes" id="UP000006843">
    <property type="component" value="Chromosome II"/>
</dbReference>
<protein>
    <submittedName>
        <fullName evidence="2">Orphan protein</fullName>
    </submittedName>
</protein>
<proteinExistence type="predicted"/>
<feature type="transmembrane region" description="Helical" evidence="1">
    <location>
        <begin position="6"/>
        <end position="33"/>
    </location>
</feature>
<keyword evidence="1" id="KW-0812">Transmembrane</keyword>
<dbReference type="HOGENOM" id="CLU_2975910_0_0_6"/>
<sequence length="58" mass="6582">MLSTVIIRALTVCVAVYIAKIAMDIIITTGWFYKVNCKYSKARRANIGTKQTYCYSLI</sequence>
<dbReference type="KEGG" id="pha:PSHAb0421"/>
<evidence type="ECO:0000313" key="3">
    <source>
        <dbReference type="Proteomes" id="UP000006843"/>
    </source>
</evidence>
<dbReference type="AlphaFoldDB" id="Q3IC72"/>
<name>Q3IC72_PSET1</name>
<keyword evidence="3" id="KW-1185">Reference proteome</keyword>
<gene>
    <name evidence="2" type="ordered locus">PSHAb0421</name>
</gene>
<keyword evidence="1" id="KW-1133">Transmembrane helix</keyword>
<evidence type="ECO:0000313" key="2">
    <source>
        <dbReference type="EMBL" id="CAI89458.1"/>
    </source>
</evidence>
<keyword evidence="1" id="KW-0472">Membrane</keyword>